<evidence type="ECO:0000313" key="3">
    <source>
        <dbReference type="Proteomes" id="UP000008815"/>
    </source>
</evidence>
<accession>A0A0H3KN93</accession>
<dbReference type="Proteomes" id="UP000008815">
    <property type="component" value="Chromosome 2"/>
</dbReference>
<evidence type="ECO:0000313" key="2">
    <source>
        <dbReference type="EMBL" id="BAG46513.1"/>
    </source>
</evidence>
<dbReference type="HOGENOM" id="CLU_2785871_0_0_4"/>
<reference evidence="2 3" key="1">
    <citation type="submission" date="2007-04" db="EMBL/GenBank/DDBJ databases">
        <title>Complete genome sequence of Burkholderia multivorans ATCC 17616.</title>
        <authorList>
            <person name="Ohtsubo Y."/>
            <person name="Yamashita A."/>
            <person name="Kurokawa K."/>
            <person name="Takami H."/>
            <person name="Yuhara S."/>
            <person name="Nishiyama E."/>
            <person name="Endo R."/>
            <person name="Miyazaki R."/>
            <person name="Ono A."/>
            <person name="Yano K."/>
            <person name="Ito M."/>
            <person name="Sota M."/>
            <person name="Yuji N."/>
            <person name="Hattori M."/>
            <person name="Tsuda M."/>
        </authorList>
    </citation>
    <scope>NUCLEOTIDE SEQUENCE [LARGE SCALE GENOMIC DNA]</scope>
    <source>
        <strain evidence="3">ATCC 17616 / 249</strain>
    </source>
</reference>
<protein>
    <submittedName>
        <fullName evidence="2">Bacteriophage protein</fullName>
    </submittedName>
</protein>
<feature type="compositionally biased region" description="Basic and acidic residues" evidence="1">
    <location>
        <begin position="11"/>
        <end position="21"/>
    </location>
</feature>
<feature type="region of interest" description="Disordered" evidence="1">
    <location>
        <begin position="1"/>
        <end position="68"/>
    </location>
</feature>
<sequence>MGCFPGQTTAREPDANARDRPLPITRRSIVQRSRRKGARPPGEPNAMRSGWQLSGSPLERPPGRFRDH</sequence>
<dbReference type="STRING" id="395019.BMULJ_04663"/>
<organism evidence="2 3">
    <name type="scientific">Burkholderia multivorans (strain ATCC 17616 / 249)</name>
    <dbReference type="NCBI Taxonomy" id="395019"/>
    <lineage>
        <taxon>Bacteria</taxon>
        <taxon>Pseudomonadati</taxon>
        <taxon>Pseudomonadota</taxon>
        <taxon>Betaproteobacteria</taxon>
        <taxon>Burkholderiales</taxon>
        <taxon>Burkholderiaceae</taxon>
        <taxon>Burkholderia</taxon>
        <taxon>Burkholderia cepacia complex</taxon>
    </lineage>
</organism>
<keyword evidence="3" id="KW-1185">Reference proteome</keyword>
<dbReference type="EMBL" id="AP009386">
    <property type="protein sequence ID" value="BAG46513.1"/>
    <property type="molecule type" value="Genomic_DNA"/>
</dbReference>
<dbReference type="AlphaFoldDB" id="A0A0H3KN93"/>
<feature type="compositionally biased region" description="Polar residues" evidence="1">
    <location>
        <begin position="1"/>
        <end position="10"/>
    </location>
</feature>
<gene>
    <name evidence="2" type="ordered locus">BMULJ_04663</name>
</gene>
<dbReference type="KEGG" id="bmj:BMULJ_04663"/>
<evidence type="ECO:0000256" key="1">
    <source>
        <dbReference type="SAM" id="MobiDB-lite"/>
    </source>
</evidence>
<proteinExistence type="predicted"/>
<name>A0A0H3KN93_BURM1</name>